<dbReference type="Proteomes" id="UP000004949">
    <property type="component" value="Unassembled WGS sequence"/>
</dbReference>
<keyword evidence="3" id="KW-1185">Reference proteome</keyword>
<evidence type="ECO:0000313" key="3">
    <source>
        <dbReference type="Proteomes" id="UP000004949"/>
    </source>
</evidence>
<protein>
    <submittedName>
        <fullName evidence="2">Uncharacterized protein</fullName>
    </submittedName>
</protein>
<proteinExistence type="predicted"/>
<feature type="region of interest" description="Disordered" evidence="1">
    <location>
        <begin position="1"/>
        <end position="38"/>
    </location>
</feature>
<evidence type="ECO:0000256" key="1">
    <source>
        <dbReference type="SAM" id="MobiDB-lite"/>
    </source>
</evidence>
<name>G6XHJ5_9PROT</name>
<dbReference type="EMBL" id="AGQV01000001">
    <property type="protein sequence ID" value="EHH69654.1"/>
    <property type="molecule type" value="Genomic_DNA"/>
</dbReference>
<organism evidence="2 3">
    <name type="scientific">Gluconobacter morbifer G707</name>
    <dbReference type="NCBI Taxonomy" id="1088869"/>
    <lineage>
        <taxon>Bacteria</taxon>
        <taxon>Pseudomonadati</taxon>
        <taxon>Pseudomonadota</taxon>
        <taxon>Alphaproteobacteria</taxon>
        <taxon>Acetobacterales</taxon>
        <taxon>Acetobacteraceae</taxon>
        <taxon>Gluconobacter</taxon>
    </lineage>
</organism>
<gene>
    <name evidence="2" type="ORF">GMO_09610</name>
</gene>
<evidence type="ECO:0000313" key="2">
    <source>
        <dbReference type="EMBL" id="EHH69654.1"/>
    </source>
</evidence>
<dbReference type="PATRIC" id="fig|1088869.3.peg.966"/>
<sequence>MKRHVRNSQKLLREYPEFSPDQTGNPAKPDILRNLCRS</sequence>
<accession>G6XHJ5</accession>
<comment type="caution">
    <text evidence="2">The sequence shown here is derived from an EMBL/GenBank/DDBJ whole genome shotgun (WGS) entry which is preliminary data.</text>
</comment>
<dbReference type="AlphaFoldDB" id="G6XHJ5"/>
<dbReference type="STRING" id="1088869.GMO_09610"/>
<reference evidence="2 3" key="1">
    <citation type="submission" date="2011-10" db="EMBL/GenBank/DDBJ databases">
        <title>Genome sequence of Gluconobacter morbifer G707, isolated from Drosophila gut.</title>
        <authorList>
            <person name="Lee W.-J."/>
            <person name="Kim E.-K."/>
        </authorList>
    </citation>
    <scope>NUCLEOTIDE SEQUENCE [LARGE SCALE GENOMIC DNA]</scope>
    <source>
        <strain evidence="2 3">G707</strain>
    </source>
</reference>